<dbReference type="SUPFAM" id="SSF52540">
    <property type="entry name" value="P-loop containing nucleoside triphosphate hydrolases"/>
    <property type="match status" value="1"/>
</dbReference>
<dbReference type="InterPro" id="IPR049730">
    <property type="entry name" value="SNF2/RAD54-like_C"/>
</dbReference>
<dbReference type="Proteomes" id="UP000030755">
    <property type="component" value="Unassembled WGS sequence"/>
</dbReference>
<dbReference type="Pfam" id="PF00271">
    <property type="entry name" value="Helicase_C"/>
    <property type="match status" value="1"/>
</dbReference>
<evidence type="ECO:0000313" key="5">
    <source>
        <dbReference type="Proteomes" id="UP000030755"/>
    </source>
</evidence>
<dbReference type="InterPro" id="IPR052583">
    <property type="entry name" value="ATP-helicase/E3_Ub-Ligase"/>
</dbReference>
<dbReference type="InterPro" id="IPR027417">
    <property type="entry name" value="P-loop_NTPase"/>
</dbReference>
<protein>
    <submittedName>
        <fullName evidence="3">p-loop containing nucleoside triphosphate hydrolase domain-containing protein</fullName>
    </submittedName>
</protein>
<sequence length="174" mass="19823">MNVDSKPKQVVEKATTEENKNKYKDYGSKIAKVLEKFDEVLQANPNAKIILFVQYRRLANLIESALNNFQIPLVRLHGTTAMRNRAISGFKYNNQTKVIMLSSEDSVSGLHLPEATHIFIVHPFWFGDGKDDQAIAAEKQGIARAYRMGLDHELQVYRFVTRNTIEESVAKARL</sequence>
<name>A0A075AME2_ROZAC</name>
<evidence type="ECO:0000256" key="1">
    <source>
        <dbReference type="ARBA" id="ARBA00022801"/>
    </source>
</evidence>
<feature type="domain" description="Helicase C-terminal" evidence="2">
    <location>
        <begin position="29"/>
        <end position="174"/>
    </location>
</feature>
<keyword evidence="1 3" id="KW-0378">Hydrolase</keyword>
<evidence type="ECO:0000313" key="3">
    <source>
        <dbReference type="EMBL" id="EPZ30756.1"/>
    </source>
</evidence>
<organism evidence="3 5">
    <name type="scientific">Rozella allomycis (strain CSF55)</name>
    <dbReference type="NCBI Taxonomy" id="988480"/>
    <lineage>
        <taxon>Eukaryota</taxon>
        <taxon>Fungi</taxon>
        <taxon>Fungi incertae sedis</taxon>
        <taxon>Cryptomycota</taxon>
        <taxon>Cryptomycota incertae sedis</taxon>
        <taxon>Rozella</taxon>
    </lineage>
</organism>
<dbReference type="PROSITE" id="PS51194">
    <property type="entry name" value="HELICASE_CTER"/>
    <property type="match status" value="1"/>
</dbReference>
<dbReference type="HOGENOM" id="CLU_1540974_0_0_1"/>
<evidence type="ECO:0000259" key="2">
    <source>
        <dbReference type="PROSITE" id="PS51194"/>
    </source>
</evidence>
<dbReference type="STRING" id="988480.A0A075AME2"/>
<dbReference type="AlphaFoldDB" id="A0A075AME2"/>
<dbReference type="SMART" id="SM00490">
    <property type="entry name" value="HELICc"/>
    <property type="match status" value="1"/>
</dbReference>
<proteinExistence type="predicted"/>
<dbReference type="PANTHER" id="PTHR45865:SF1">
    <property type="entry name" value="E3 UBIQUITIN-PROTEIN LIGASE SHPRH"/>
    <property type="match status" value="1"/>
</dbReference>
<dbReference type="Proteomes" id="UP000281549">
    <property type="component" value="Unassembled WGS sequence"/>
</dbReference>
<gene>
    <name evidence="3" type="ORF">O9G_005690</name>
    <name evidence="4" type="ORF">ROZALSC1DRAFT_28836</name>
</gene>
<dbReference type="InterPro" id="IPR001650">
    <property type="entry name" value="Helicase_C-like"/>
</dbReference>
<evidence type="ECO:0000313" key="6">
    <source>
        <dbReference type="Proteomes" id="UP000281549"/>
    </source>
</evidence>
<dbReference type="Gene3D" id="3.40.50.300">
    <property type="entry name" value="P-loop containing nucleotide triphosphate hydrolases"/>
    <property type="match status" value="1"/>
</dbReference>
<evidence type="ECO:0000313" key="4">
    <source>
        <dbReference type="EMBL" id="RKP19590.1"/>
    </source>
</evidence>
<reference evidence="4" key="3">
    <citation type="submission" date="2018-08" db="EMBL/GenBank/DDBJ databases">
        <title>Leveraging single-cell genomics to expand the Fungal Tree of Life.</title>
        <authorList>
            <consortium name="DOE Joint Genome Institute"/>
            <person name="Ahrendt S.R."/>
            <person name="Quandt C.A."/>
            <person name="Ciobanu D."/>
            <person name="Clum A."/>
            <person name="Salamov A."/>
            <person name="Andreopoulos B."/>
            <person name="Cheng J.-F."/>
            <person name="Woyke T."/>
            <person name="Pelin A."/>
            <person name="Henrissat B."/>
            <person name="Reynolds N."/>
            <person name="Benny G.L."/>
            <person name="Smith M.E."/>
            <person name="James T.Y."/>
            <person name="Grigoriev I.V."/>
        </authorList>
    </citation>
    <scope>NUCLEOTIDE SEQUENCE</scope>
    <source>
        <strain evidence="4">CSF55</strain>
    </source>
</reference>
<dbReference type="GO" id="GO:0016787">
    <property type="term" value="F:hydrolase activity"/>
    <property type="evidence" value="ECO:0007669"/>
    <property type="project" value="UniProtKB-KW"/>
</dbReference>
<dbReference type="EMBL" id="ML005198">
    <property type="protein sequence ID" value="RKP19590.1"/>
    <property type="molecule type" value="Genomic_DNA"/>
</dbReference>
<keyword evidence="5" id="KW-1185">Reference proteome</keyword>
<dbReference type="OMA" id="LSKFCQD"/>
<accession>A0A075AME2</accession>
<dbReference type="OrthoDB" id="448448at2759"/>
<reference evidence="6" key="2">
    <citation type="journal article" date="2018" name="Nat. Microbiol.">
        <title>Leveraging single-cell genomics to expand the fungal tree of life.</title>
        <authorList>
            <person name="Ahrendt S.R."/>
            <person name="Quandt C.A."/>
            <person name="Ciobanu D."/>
            <person name="Clum A."/>
            <person name="Salamov A."/>
            <person name="Andreopoulos B."/>
            <person name="Cheng J.F."/>
            <person name="Woyke T."/>
            <person name="Pelin A."/>
            <person name="Henrissat B."/>
            <person name="Reynolds N.K."/>
            <person name="Benny G.L."/>
            <person name="Smith M.E."/>
            <person name="James T.Y."/>
            <person name="Grigoriev I.V."/>
        </authorList>
    </citation>
    <scope>NUCLEOTIDE SEQUENCE [LARGE SCALE GENOMIC DNA]</scope>
    <source>
        <strain evidence="6">CSF55</strain>
    </source>
</reference>
<dbReference type="EMBL" id="KE561400">
    <property type="protein sequence ID" value="EPZ30756.1"/>
    <property type="molecule type" value="Genomic_DNA"/>
</dbReference>
<dbReference type="CDD" id="cd18793">
    <property type="entry name" value="SF2_C_SNF"/>
    <property type="match status" value="1"/>
</dbReference>
<dbReference type="PANTHER" id="PTHR45865">
    <property type="entry name" value="E3 UBIQUITIN-PROTEIN LIGASE SHPRH FAMILY MEMBER"/>
    <property type="match status" value="1"/>
</dbReference>
<reference evidence="3 5" key="1">
    <citation type="journal article" date="2013" name="Curr. Biol.">
        <title>Shared signatures of parasitism and phylogenomics unite Cryptomycota and microsporidia.</title>
        <authorList>
            <person name="James T.Y."/>
            <person name="Pelin A."/>
            <person name="Bonen L."/>
            <person name="Ahrendt S."/>
            <person name="Sain D."/>
            <person name="Corradi N."/>
            <person name="Stajich J.E."/>
        </authorList>
    </citation>
    <scope>NUCLEOTIDE SEQUENCE [LARGE SCALE GENOMIC DNA]</scope>
    <source>
        <strain evidence="3 5">CSF55</strain>
        <strain evidence="3 5">CSF55</strain>
    </source>
</reference>